<dbReference type="PANTHER" id="PTHR43210:SF2">
    <property type="entry name" value="ATP-DEPENDENT DETHIOBIOTIN SYNTHETASE BIOD 2"/>
    <property type="match status" value="1"/>
</dbReference>
<evidence type="ECO:0000256" key="3">
    <source>
        <dbReference type="ARBA" id="ARBA00022723"/>
    </source>
</evidence>
<evidence type="ECO:0000256" key="6">
    <source>
        <dbReference type="ARBA" id="ARBA00022840"/>
    </source>
</evidence>
<keyword evidence="7 9" id="KW-0460">Magnesium</keyword>
<evidence type="ECO:0000256" key="2">
    <source>
        <dbReference type="ARBA" id="ARBA00022598"/>
    </source>
</evidence>
<dbReference type="EC" id="6.3.3.3" evidence="9"/>
<keyword evidence="5 9" id="KW-0093">Biotin biosynthesis</keyword>
<feature type="active site" evidence="9">
    <location>
        <position position="33"/>
    </location>
</feature>
<dbReference type="CDD" id="cd03109">
    <property type="entry name" value="DTBS"/>
    <property type="match status" value="1"/>
</dbReference>
<feature type="binding site" evidence="9">
    <location>
        <position position="44"/>
    </location>
    <ligand>
        <name>ATP</name>
        <dbReference type="ChEBI" id="CHEBI:30616"/>
    </ligand>
</feature>
<dbReference type="PANTHER" id="PTHR43210">
    <property type="entry name" value="DETHIOBIOTIN SYNTHETASE"/>
    <property type="match status" value="1"/>
</dbReference>
<comment type="subunit">
    <text evidence="9">Homodimer.</text>
</comment>
<comment type="function">
    <text evidence="9">Catalyzes a mechanistically unusual reaction, the ATP-dependent insertion of CO2 between the N7 and N8 nitrogen atoms of 7,8-diaminopelargonic acid (DAPA, also called 7,8-diammoniononanoate) to form a ureido ring.</text>
</comment>
<dbReference type="PIRSF" id="PIRSF006755">
    <property type="entry name" value="DTB_synth"/>
    <property type="match status" value="1"/>
</dbReference>
<keyword evidence="6 9" id="KW-0067">ATP-binding</keyword>
<keyword evidence="3 9" id="KW-0479">Metal-binding</keyword>
<evidence type="ECO:0000256" key="1">
    <source>
        <dbReference type="ARBA" id="ARBA00022490"/>
    </source>
</evidence>
<comment type="similarity">
    <text evidence="9">Belongs to the dethiobiotin synthetase family.</text>
</comment>
<evidence type="ECO:0000313" key="11">
    <source>
        <dbReference type="Proteomes" id="UP000011820"/>
    </source>
</evidence>
<evidence type="ECO:0000256" key="4">
    <source>
        <dbReference type="ARBA" id="ARBA00022741"/>
    </source>
</evidence>
<sequence>MKLRLVIVGTDTSVGKTIFASALVHALNAYYWKPIQSGMYEETDSKTIHRIGRIPKSHIIPEKWKLRTPASPHLAAEIDGVIIDPATINPPDINDSIIIEGIGGLLVPLTTEYLFIDLIERWQFPIILCARTSLGTINHSLLSLETLRNRNINIIGIAFIGDSMPKVEETIVKIGRIPHLGRLPKIDPIDPDVLHQKFQEHFTQSLLQKYFYESLTF</sequence>
<keyword evidence="4 9" id="KW-0547">Nucleotide-binding</keyword>
<comment type="pathway">
    <text evidence="9">Cofactor biosynthesis; biotin biosynthesis; biotin from 7,8-diaminononanoate: step 1/2.</text>
</comment>
<evidence type="ECO:0000256" key="8">
    <source>
        <dbReference type="ARBA" id="ARBA00047386"/>
    </source>
</evidence>
<name>A0ABM5NF72_LIBAS</name>
<comment type="cofactor">
    <cofactor evidence="9">
        <name>Mg(2+)</name>
        <dbReference type="ChEBI" id="CHEBI:18420"/>
    </cofactor>
</comment>
<dbReference type="Pfam" id="PF13500">
    <property type="entry name" value="AAA_26"/>
    <property type="match status" value="1"/>
</dbReference>
<keyword evidence="11" id="KW-1185">Reference proteome</keyword>
<dbReference type="HAMAP" id="MF_00336">
    <property type="entry name" value="BioD"/>
    <property type="match status" value="1"/>
</dbReference>
<comment type="caution">
    <text evidence="9">Lacks conserved residue(s) required for the propagation of feature annotation.</text>
</comment>
<feature type="binding site" evidence="9">
    <location>
        <position position="44"/>
    </location>
    <ligand>
        <name>Mg(2+)</name>
        <dbReference type="ChEBI" id="CHEBI:18420"/>
    </ligand>
</feature>
<dbReference type="GO" id="GO:0004141">
    <property type="term" value="F:dethiobiotin synthase activity"/>
    <property type="evidence" value="ECO:0007669"/>
    <property type="project" value="UniProtKB-EC"/>
</dbReference>
<dbReference type="InterPro" id="IPR027417">
    <property type="entry name" value="P-loop_NTPase"/>
</dbReference>
<organism evidence="10 11">
    <name type="scientific">Candidatus Liberibacter asiaticus str. gxpsy</name>
    <dbReference type="NCBI Taxonomy" id="1174529"/>
    <lineage>
        <taxon>Bacteria</taxon>
        <taxon>Pseudomonadati</taxon>
        <taxon>Pseudomonadota</taxon>
        <taxon>Alphaproteobacteria</taxon>
        <taxon>Hyphomicrobiales</taxon>
        <taxon>Rhizobiaceae</taxon>
        <taxon>Liberibacter</taxon>
    </lineage>
</organism>
<dbReference type="Proteomes" id="UP000011820">
    <property type="component" value="Chromosome"/>
</dbReference>
<proteinExistence type="inferred from homology"/>
<dbReference type="Gene3D" id="3.40.50.300">
    <property type="entry name" value="P-loop containing nucleotide triphosphate hydrolases"/>
    <property type="match status" value="1"/>
</dbReference>
<comment type="catalytic activity">
    <reaction evidence="9">
        <text>(7R,8S)-7,8-diammoniononanoate + CO2 + ATP = (4R,5S)-dethiobiotin + ADP + phosphate + 3 H(+)</text>
        <dbReference type="Rhea" id="RHEA:15805"/>
        <dbReference type="ChEBI" id="CHEBI:15378"/>
        <dbReference type="ChEBI" id="CHEBI:16526"/>
        <dbReference type="ChEBI" id="CHEBI:30616"/>
        <dbReference type="ChEBI" id="CHEBI:43474"/>
        <dbReference type="ChEBI" id="CHEBI:149469"/>
        <dbReference type="ChEBI" id="CHEBI:149473"/>
        <dbReference type="ChEBI" id="CHEBI:456216"/>
        <dbReference type="EC" id="6.3.3.3"/>
    </reaction>
</comment>
<evidence type="ECO:0000256" key="7">
    <source>
        <dbReference type="ARBA" id="ARBA00022842"/>
    </source>
</evidence>
<dbReference type="RefSeq" id="WP_012778706.1">
    <property type="nucleotide sequence ID" value="NC_020549.1"/>
</dbReference>
<dbReference type="NCBIfam" id="TIGR00347">
    <property type="entry name" value="bioD"/>
    <property type="match status" value="1"/>
</dbReference>
<gene>
    <name evidence="9 10" type="primary">bioD</name>
    <name evidence="10" type="ORF">WSI_01775</name>
</gene>
<feature type="binding site" evidence="9">
    <location>
        <begin position="13"/>
        <end position="18"/>
    </location>
    <ligand>
        <name>ATP</name>
        <dbReference type="ChEBI" id="CHEBI:30616"/>
    </ligand>
</feature>
<comment type="catalytic activity">
    <reaction evidence="8">
        <text>(7R,8S)-8-amino-7-(carboxyamino)nonanoate + ATP = (4R,5S)-dethiobiotin + ADP + phosphate + H(+)</text>
        <dbReference type="Rhea" id="RHEA:63684"/>
        <dbReference type="ChEBI" id="CHEBI:15378"/>
        <dbReference type="ChEBI" id="CHEBI:30616"/>
        <dbReference type="ChEBI" id="CHEBI:43474"/>
        <dbReference type="ChEBI" id="CHEBI:149470"/>
        <dbReference type="ChEBI" id="CHEBI:149473"/>
        <dbReference type="ChEBI" id="CHEBI:456216"/>
    </reaction>
</comment>
<feature type="binding site" evidence="9">
    <location>
        <position position="17"/>
    </location>
    <ligand>
        <name>Mg(2+)</name>
        <dbReference type="ChEBI" id="CHEBI:18420"/>
    </ligand>
</feature>
<dbReference type="GeneID" id="93076729"/>
<protein>
    <recommendedName>
        <fullName evidence="9">ATP-dependent dethiobiotin synthetase BioD</fullName>
        <ecNumber evidence="9">6.3.3.3</ecNumber>
    </recommendedName>
    <alternativeName>
        <fullName evidence="9">DTB synthetase</fullName>
        <shortName evidence="9">DTBS</shortName>
    </alternativeName>
    <alternativeName>
        <fullName evidence="9">Dethiobiotin synthase</fullName>
    </alternativeName>
</protein>
<reference evidence="10 11" key="1">
    <citation type="journal article" date="2013" name="Genome Announc.">
        <title>Complete Genome Sequence of a Chinese Strain of 'Candidatus Liberibacter asiaticus'.</title>
        <authorList>
            <person name="Lin H."/>
            <person name="Han C.S."/>
            <person name="Liu B."/>
            <person name="Lou B."/>
            <person name="Bai X."/>
            <person name="Deng C."/>
            <person name="Civerolo E.L."/>
            <person name="Gupta G."/>
        </authorList>
    </citation>
    <scope>NUCLEOTIDE SEQUENCE [LARGE SCALE GENOMIC DNA]</scope>
    <source>
        <strain evidence="11">gxpsy</strain>
    </source>
</reference>
<evidence type="ECO:0000313" key="10">
    <source>
        <dbReference type="EMBL" id="AGH16725.1"/>
    </source>
</evidence>
<accession>A0ABM5NF72</accession>
<evidence type="ECO:0000256" key="9">
    <source>
        <dbReference type="HAMAP-Rule" id="MF_00336"/>
    </source>
</evidence>
<feature type="binding site" evidence="9">
    <location>
        <begin position="184"/>
        <end position="186"/>
    </location>
    <ligand>
        <name>ATP</name>
        <dbReference type="ChEBI" id="CHEBI:30616"/>
    </ligand>
</feature>
<keyword evidence="2 9" id="KW-0436">Ligase</keyword>
<feature type="binding site" evidence="9">
    <location>
        <position position="37"/>
    </location>
    <ligand>
        <name>substrate</name>
    </ligand>
</feature>
<dbReference type="InterPro" id="IPR004472">
    <property type="entry name" value="DTB_synth_BioD"/>
</dbReference>
<feature type="binding site" evidence="9">
    <location>
        <position position="100"/>
    </location>
    <ligand>
        <name>Mg(2+)</name>
        <dbReference type="ChEBI" id="CHEBI:18420"/>
    </ligand>
</feature>
<dbReference type="EMBL" id="CP004005">
    <property type="protein sequence ID" value="AGH16725.1"/>
    <property type="molecule type" value="Genomic_DNA"/>
</dbReference>
<evidence type="ECO:0000256" key="5">
    <source>
        <dbReference type="ARBA" id="ARBA00022756"/>
    </source>
</evidence>
<keyword evidence="1 9" id="KW-0963">Cytoplasm</keyword>
<feature type="binding site" evidence="9">
    <location>
        <begin position="100"/>
        <end position="103"/>
    </location>
    <ligand>
        <name>ATP</name>
        <dbReference type="ChEBI" id="CHEBI:30616"/>
    </ligand>
</feature>
<dbReference type="SUPFAM" id="SSF52540">
    <property type="entry name" value="P-loop containing nucleoside triphosphate hydrolases"/>
    <property type="match status" value="1"/>
</dbReference>
<comment type="subcellular location">
    <subcellularLocation>
        <location evidence="9">Cytoplasm</location>
    </subcellularLocation>
</comment>